<evidence type="ECO:0000313" key="3">
    <source>
        <dbReference type="EMBL" id="VFK24088.1"/>
    </source>
</evidence>
<accession>A0A450X497</accession>
<evidence type="ECO:0000313" key="2">
    <source>
        <dbReference type="EMBL" id="VFJ77413.1"/>
    </source>
</evidence>
<gene>
    <name evidence="2" type="ORF">BECKFM1743A_GA0114220_109821</name>
    <name evidence="3" type="ORF">BECKFM1743B_GA0114221_109673</name>
    <name evidence="1" type="ORF">BECKFM1743C_GA0114222_102138</name>
</gene>
<dbReference type="AlphaFoldDB" id="A0A450X497"/>
<name>A0A450X497_9GAMM</name>
<sequence length="39" mass="4410">MTLTIEKLAAPHDTGQFDCEERELNRFLTRFALSAQAGQ</sequence>
<evidence type="ECO:0000313" key="1">
    <source>
        <dbReference type="EMBL" id="VFJ57960.1"/>
    </source>
</evidence>
<dbReference type="EMBL" id="CAADFA010000213">
    <property type="protein sequence ID" value="VFJ57960.1"/>
    <property type="molecule type" value="Genomic_DNA"/>
</dbReference>
<dbReference type="EMBL" id="CAADEZ010000982">
    <property type="protein sequence ID" value="VFJ77413.1"/>
    <property type="molecule type" value="Genomic_DNA"/>
</dbReference>
<dbReference type="EMBL" id="CAADFL010000967">
    <property type="protein sequence ID" value="VFK24088.1"/>
    <property type="molecule type" value="Genomic_DNA"/>
</dbReference>
<reference evidence="3" key="1">
    <citation type="submission" date="2019-02" db="EMBL/GenBank/DDBJ databases">
        <authorList>
            <person name="Gruber-Vodicka R. H."/>
            <person name="Seah K. B. B."/>
        </authorList>
    </citation>
    <scope>NUCLEOTIDE SEQUENCE</scope>
    <source>
        <strain evidence="2">BECK_BZ163</strain>
        <strain evidence="3">BECK_BZ164</strain>
        <strain evidence="1">BECK_BZ165</strain>
    </source>
</reference>
<proteinExistence type="predicted"/>
<organism evidence="3">
    <name type="scientific">Candidatus Kentrum sp. FM</name>
    <dbReference type="NCBI Taxonomy" id="2126340"/>
    <lineage>
        <taxon>Bacteria</taxon>
        <taxon>Pseudomonadati</taxon>
        <taxon>Pseudomonadota</taxon>
        <taxon>Gammaproteobacteria</taxon>
        <taxon>Candidatus Kentrum</taxon>
    </lineage>
</organism>
<protein>
    <submittedName>
        <fullName evidence="3">Uncharacterized protein</fullName>
    </submittedName>
</protein>